<dbReference type="STRING" id="1527.SAMN04489757_11237"/>
<name>A0A1I5F637_9FIRM</name>
<dbReference type="RefSeq" id="WP_091686117.1">
    <property type="nucleotide sequence ID" value="NZ_BAABFM010000014.1"/>
</dbReference>
<evidence type="ECO:0000313" key="2">
    <source>
        <dbReference type="EMBL" id="SFO18771.1"/>
    </source>
</evidence>
<dbReference type="AlphaFoldDB" id="A0A1I5F637"/>
<evidence type="ECO:0000256" key="1">
    <source>
        <dbReference type="ARBA" id="ARBA00005397"/>
    </source>
</evidence>
<dbReference type="EMBL" id="FOWD01000012">
    <property type="protein sequence ID" value="SFO18771.1"/>
    <property type="molecule type" value="Genomic_DNA"/>
</dbReference>
<protein>
    <submittedName>
        <fullName evidence="2">Adapter protein MecA 1/2</fullName>
    </submittedName>
</protein>
<sequence>MKFSRIDKDTVRCIITEEDMKEYGLNFEDFFNDKGKSREFLESIVEQAEKEVGYRVRNGVLAIQIMPLPQNSLAITFSENGSKNFMDIFEHIKDIGEISGEYKSIDINEPVKAQGKSKSKGKSKNQPILNIYKFETLKDVEQYCCSITLDKMFTSKLYKDEKNNTYYLIINKGRLSAEVYDNICDLALEFAVYVSDSSIYLAYCEEHYTCLIKKKAINVMRNIGLGQ</sequence>
<dbReference type="InterPro" id="IPR008681">
    <property type="entry name" value="Neg-reg_MecA"/>
</dbReference>
<organism evidence="2 3">
    <name type="scientific">Anaerocolumna aminovalerica</name>
    <dbReference type="NCBI Taxonomy" id="1527"/>
    <lineage>
        <taxon>Bacteria</taxon>
        <taxon>Bacillati</taxon>
        <taxon>Bacillota</taxon>
        <taxon>Clostridia</taxon>
        <taxon>Lachnospirales</taxon>
        <taxon>Lachnospiraceae</taxon>
        <taxon>Anaerocolumna</taxon>
    </lineage>
</organism>
<dbReference type="InterPro" id="IPR038471">
    <property type="entry name" value="MecA_C_sf"/>
</dbReference>
<evidence type="ECO:0000313" key="3">
    <source>
        <dbReference type="Proteomes" id="UP000198806"/>
    </source>
</evidence>
<dbReference type="PANTHER" id="PTHR39161">
    <property type="entry name" value="ADAPTER PROTEIN MECA"/>
    <property type="match status" value="1"/>
</dbReference>
<dbReference type="OrthoDB" id="2040154at2"/>
<comment type="similarity">
    <text evidence="1">Belongs to the MecA family.</text>
</comment>
<proteinExistence type="inferred from homology"/>
<keyword evidence="3" id="KW-1185">Reference proteome</keyword>
<reference evidence="2 3" key="1">
    <citation type="submission" date="2016-10" db="EMBL/GenBank/DDBJ databases">
        <authorList>
            <person name="de Groot N.N."/>
        </authorList>
    </citation>
    <scope>NUCLEOTIDE SEQUENCE [LARGE SCALE GENOMIC DNA]</scope>
    <source>
        <strain evidence="2 3">DSM 1283</strain>
    </source>
</reference>
<dbReference type="Pfam" id="PF05389">
    <property type="entry name" value="MecA"/>
    <property type="match status" value="1"/>
</dbReference>
<accession>A0A1I5F637</accession>
<dbReference type="Proteomes" id="UP000198806">
    <property type="component" value="Unassembled WGS sequence"/>
</dbReference>
<gene>
    <name evidence="2" type="ORF">SAMN04489757_11237</name>
</gene>
<dbReference type="PANTHER" id="PTHR39161:SF1">
    <property type="entry name" value="ADAPTER PROTEIN MECA 1"/>
    <property type="match status" value="1"/>
</dbReference>
<dbReference type="Gene3D" id="3.30.70.1950">
    <property type="match status" value="1"/>
</dbReference>